<keyword evidence="2" id="KW-1185">Reference proteome</keyword>
<proteinExistence type="predicted"/>
<evidence type="ECO:0000313" key="1">
    <source>
        <dbReference type="EMBL" id="EKY03605.1"/>
    </source>
</evidence>
<comment type="caution">
    <text evidence="1">The sequence shown here is derived from an EMBL/GenBank/DDBJ whole genome shotgun (WGS) entry which is preliminary data.</text>
</comment>
<dbReference type="HOGENOM" id="CLU_2701749_0_0_10"/>
<reference evidence="1 2" key="1">
    <citation type="submission" date="2012-05" db="EMBL/GenBank/DDBJ databases">
        <authorList>
            <person name="Weinstock G."/>
            <person name="Sodergren E."/>
            <person name="Lobos E.A."/>
            <person name="Fulton L."/>
            <person name="Fulton R."/>
            <person name="Courtney L."/>
            <person name="Fronick C."/>
            <person name="O'Laughlin M."/>
            <person name="Godfrey J."/>
            <person name="Wilson R.M."/>
            <person name="Miner T."/>
            <person name="Farmer C."/>
            <person name="Delehaunty K."/>
            <person name="Cordes M."/>
            <person name="Minx P."/>
            <person name="Tomlinson C."/>
            <person name="Chen J."/>
            <person name="Wollam A."/>
            <person name="Pepin K.H."/>
            <person name="Bhonagiri V."/>
            <person name="Zhang X."/>
            <person name="Suruliraj S."/>
            <person name="Warren W."/>
            <person name="Mitreva M."/>
            <person name="Mardis E.R."/>
            <person name="Wilson R.K."/>
        </authorList>
    </citation>
    <scope>NUCLEOTIDE SEQUENCE [LARGE SCALE GENOMIC DNA]</scope>
    <source>
        <strain evidence="1 2">F0055</strain>
    </source>
</reference>
<sequence>MFEFCISNSSLSPLFKGRGALHTYSKNYKRKFKLLQKGDLIHCKERLNALQKRIPMHYKGEAQHTSLPLKSGG</sequence>
<dbReference type="STRING" id="1127699.HMPREF9151_00247"/>
<protein>
    <submittedName>
        <fullName evidence="1">Uncharacterized protein</fullName>
    </submittedName>
</protein>
<name>L1NK08_9BACT</name>
<organism evidence="1 2">
    <name type="scientific">Hoylesella saccharolytica F0055</name>
    <dbReference type="NCBI Taxonomy" id="1127699"/>
    <lineage>
        <taxon>Bacteria</taxon>
        <taxon>Pseudomonadati</taxon>
        <taxon>Bacteroidota</taxon>
        <taxon>Bacteroidia</taxon>
        <taxon>Bacteroidales</taxon>
        <taxon>Prevotellaceae</taxon>
        <taxon>Hoylesella</taxon>
    </lineage>
</organism>
<evidence type="ECO:0000313" key="2">
    <source>
        <dbReference type="Proteomes" id="UP000010433"/>
    </source>
</evidence>
<dbReference type="Proteomes" id="UP000010433">
    <property type="component" value="Unassembled WGS sequence"/>
</dbReference>
<dbReference type="EMBL" id="AMEP01000029">
    <property type="protein sequence ID" value="EKY03605.1"/>
    <property type="molecule type" value="Genomic_DNA"/>
</dbReference>
<gene>
    <name evidence="1" type="ORF">HMPREF9151_00247</name>
</gene>
<accession>L1NK08</accession>
<dbReference type="AlphaFoldDB" id="L1NK08"/>